<accession>A0A6L8V7K5</accession>
<evidence type="ECO:0000256" key="5">
    <source>
        <dbReference type="ARBA" id="ARBA00023136"/>
    </source>
</evidence>
<dbReference type="AlphaFoldDB" id="A0A6L8V7K5"/>
<dbReference type="Gene3D" id="3.40.190.10">
    <property type="entry name" value="Periplasmic binding protein-like II"/>
    <property type="match status" value="2"/>
</dbReference>
<keyword evidence="6" id="KW-0564">Palmitate</keyword>
<evidence type="ECO:0000256" key="3">
    <source>
        <dbReference type="ARBA" id="ARBA00022475"/>
    </source>
</evidence>
<feature type="signal peptide" evidence="8">
    <location>
        <begin position="1"/>
        <end position="24"/>
    </location>
</feature>
<evidence type="ECO:0000256" key="4">
    <source>
        <dbReference type="ARBA" id="ARBA00022729"/>
    </source>
</evidence>
<evidence type="ECO:0000256" key="7">
    <source>
        <dbReference type="ARBA" id="ARBA00023288"/>
    </source>
</evidence>
<dbReference type="PANTHER" id="PTHR43649:SF33">
    <property type="entry name" value="POLYGALACTURONAN_RHAMNOGALACTURONAN-BINDING PROTEIN YTCQ"/>
    <property type="match status" value="1"/>
</dbReference>
<dbReference type="PROSITE" id="PS01037">
    <property type="entry name" value="SBP_BACTERIAL_1"/>
    <property type="match status" value="1"/>
</dbReference>
<evidence type="ECO:0000313" key="10">
    <source>
        <dbReference type="Proteomes" id="UP000481087"/>
    </source>
</evidence>
<keyword evidence="3" id="KW-1003">Cell membrane</keyword>
<proteinExistence type="inferred from homology"/>
<evidence type="ECO:0000256" key="6">
    <source>
        <dbReference type="ARBA" id="ARBA00023139"/>
    </source>
</evidence>
<dbReference type="PANTHER" id="PTHR43649">
    <property type="entry name" value="ARABINOSE-BINDING PROTEIN-RELATED"/>
    <property type="match status" value="1"/>
</dbReference>
<dbReference type="EMBL" id="WTUZ01000039">
    <property type="protein sequence ID" value="MZQ86235.1"/>
    <property type="molecule type" value="Genomic_DNA"/>
</dbReference>
<gene>
    <name evidence="9" type="ORF">GQF01_29455</name>
</gene>
<keyword evidence="2" id="KW-0813">Transport</keyword>
<reference evidence="9 10" key="1">
    <citation type="submission" date="2019-12" db="EMBL/GenBank/DDBJ databases">
        <title>Paenibacillus sp. nov. sp. isolated from soil.</title>
        <authorList>
            <person name="Kim J."/>
            <person name="Jeong S.E."/>
            <person name="Jung H.S."/>
            <person name="Jeon C.O."/>
        </authorList>
    </citation>
    <scope>NUCLEOTIDE SEQUENCE [LARGE SCALE GENOMIC DNA]</scope>
    <source>
        <strain evidence="9 10">5J-6</strain>
    </source>
</reference>
<dbReference type="InterPro" id="IPR006061">
    <property type="entry name" value="SBP_1_CS"/>
</dbReference>
<comment type="similarity">
    <text evidence="1">Belongs to the bacterial solute-binding protein 1 family.</text>
</comment>
<protein>
    <submittedName>
        <fullName evidence="9">Extracellular solute-binding protein</fullName>
    </submittedName>
</protein>
<name>A0A6L8V7K5_9BACL</name>
<dbReference type="InterPro" id="IPR050490">
    <property type="entry name" value="Bact_solute-bd_prot1"/>
</dbReference>
<feature type="chain" id="PRO_5039350471" evidence="8">
    <location>
        <begin position="25"/>
        <end position="427"/>
    </location>
</feature>
<dbReference type="SUPFAM" id="SSF53850">
    <property type="entry name" value="Periplasmic binding protein-like II"/>
    <property type="match status" value="1"/>
</dbReference>
<comment type="caution">
    <text evidence="9">The sequence shown here is derived from an EMBL/GenBank/DDBJ whole genome shotgun (WGS) entry which is preliminary data.</text>
</comment>
<dbReference type="GO" id="GO:0055085">
    <property type="term" value="P:transmembrane transport"/>
    <property type="evidence" value="ECO:0007669"/>
    <property type="project" value="InterPro"/>
</dbReference>
<dbReference type="Proteomes" id="UP000481087">
    <property type="component" value="Unassembled WGS sequence"/>
</dbReference>
<sequence>MEVSSMKKTTTTIFTSVLALSVLAGCGAGKTNSEPGSTPATSSATGEKVKLEFFQNKAEAKASFDALVKKFNDANPNIIVTQVNPPDAETVLKTRVAKKDVPDIIGLGATDTFAQLSKSGLFTDFSNDSLTANIQPSYINMLKKLTGSDQLSAIPFTANASGVIYNKTMFKELGLSVPKTWDELLATAQKVKDAGKTPFYLTIKDSWTVMVPFNSLSTNIVGIDFYDKRSKGSVKFDSPEFREVADKQLKLLDFGQKDMMGKGYNDGNTAFAKGESAMYLQGVWAIPEIKKANPSIDLGVFPFPATNDPAKNKVVSGVDTLLTISKNSKHANEAKKFIEFMLKAENVQTYIDEQKAFSAVKNVNQTDASVQDLNASFTSGAIEDFSDHYIPGAVKADTIIQSYLQKKDVNAYVKQFDTEWDKVANRK</sequence>
<dbReference type="PROSITE" id="PS51257">
    <property type="entry name" value="PROKAR_LIPOPROTEIN"/>
    <property type="match status" value="1"/>
</dbReference>
<evidence type="ECO:0000256" key="2">
    <source>
        <dbReference type="ARBA" id="ARBA00022448"/>
    </source>
</evidence>
<keyword evidence="7" id="KW-0449">Lipoprotein</keyword>
<evidence type="ECO:0000256" key="8">
    <source>
        <dbReference type="SAM" id="SignalP"/>
    </source>
</evidence>
<keyword evidence="4 8" id="KW-0732">Signal</keyword>
<evidence type="ECO:0000313" key="9">
    <source>
        <dbReference type="EMBL" id="MZQ86235.1"/>
    </source>
</evidence>
<dbReference type="Pfam" id="PF01547">
    <property type="entry name" value="SBP_bac_1"/>
    <property type="match status" value="1"/>
</dbReference>
<dbReference type="InterPro" id="IPR006059">
    <property type="entry name" value="SBP"/>
</dbReference>
<organism evidence="9 10">
    <name type="scientific">Paenibacillus silvestris</name>
    <dbReference type="NCBI Taxonomy" id="2606219"/>
    <lineage>
        <taxon>Bacteria</taxon>
        <taxon>Bacillati</taxon>
        <taxon>Bacillota</taxon>
        <taxon>Bacilli</taxon>
        <taxon>Bacillales</taxon>
        <taxon>Paenibacillaceae</taxon>
        <taxon>Paenibacillus</taxon>
    </lineage>
</organism>
<keyword evidence="10" id="KW-1185">Reference proteome</keyword>
<evidence type="ECO:0000256" key="1">
    <source>
        <dbReference type="ARBA" id="ARBA00008520"/>
    </source>
</evidence>
<keyword evidence="5" id="KW-0472">Membrane</keyword>